<reference evidence="2 3" key="1">
    <citation type="submission" date="2019-04" db="EMBL/GenBank/DDBJ databases">
        <title>Friends and foes A comparative genomics study of 23 Aspergillus species from section Flavi.</title>
        <authorList>
            <consortium name="DOE Joint Genome Institute"/>
            <person name="Kjaerbolling I."/>
            <person name="Vesth T."/>
            <person name="Frisvad J.C."/>
            <person name="Nybo J.L."/>
            <person name="Theobald S."/>
            <person name="Kildgaard S."/>
            <person name="Isbrandt T."/>
            <person name="Kuo A."/>
            <person name="Sato A."/>
            <person name="Lyhne E.K."/>
            <person name="Kogle M.E."/>
            <person name="Wiebenga A."/>
            <person name="Kun R.S."/>
            <person name="Lubbers R.J."/>
            <person name="Makela M.R."/>
            <person name="Barry K."/>
            <person name="Chovatia M."/>
            <person name="Clum A."/>
            <person name="Daum C."/>
            <person name="Haridas S."/>
            <person name="He G."/>
            <person name="LaButti K."/>
            <person name="Lipzen A."/>
            <person name="Mondo S."/>
            <person name="Riley R."/>
            <person name="Salamov A."/>
            <person name="Simmons B.A."/>
            <person name="Magnuson J.K."/>
            <person name="Henrissat B."/>
            <person name="Mortensen U.H."/>
            <person name="Larsen T.O."/>
            <person name="Devries R.P."/>
            <person name="Grigoriev I.V."/>
            <person name="Machida M."/>
            <person name="Baker S.E."/>
            <person name="Andersen M.R."/>
        </authorList>
    </citation>
    <scope>NUCLEOTIDE SEQUENCE [LARGE SCALE GENOMIC DNA]</scope>
    <source>
        <strain evidence="2 3">CBS 151.66</strain>
    </source>
</reference>
<dbReference type="EMBL" id="ML732232">
    <property type="protein sequence ID" value="KAB8073154.1"/>
    <property type="molecule type" value="Genomic_DNA"/>
</dbReference>
<gene>
    <name evidence="2" type="ORF">BDV29DRAFT_175957</name>
</gene>
<accession>A0A5N5X0Y4</accession>
<dbReference type="Proteomes" id="UP000326565">
    <property type="component" value="Unassembled WGS sequence"/>
</dbReference>
<dbReference type="AlphaFoldDB" id="A0A5N5X0Y4"/>
<feature type="transmembrane region" description="Helical" evidence="1">
    <location>
        <begin position="26"/>
        <end position="47"/>
    </location>
</feature>
<name>A0A5N5X0Y4_9EURO</name>
<proteinExistence type="predicted"/>
<protein>
    <submittedName>
        <fullName evidence="2">Uncharacterized protein</fullName>
    </submittedName>
</protein>
<keyword evidence="1" id="KW-1133">Transmembrane helix</keyword>
<evidence type="ECO:0000313" key="3">
    <source>
        <dbReference type="Proteomes" id="UP000326565"/>
    </source>
</evidence>
<evidence type="ECO:0000313" key="2">
    <source>
        <dbReference type="EMBL" id="KAB8073154.1"/>
    </source>
</evidence>
<keyword evidence="3" id="KW-1185">Reference proteome</keyword>
<keyword evidence="1" id="KW-0472">Membrane</keyword>
<evidence type="ECO:0000256" key="1">
    <source>
        <dbReference type="SAM" id="Phobius"/>
    </source>
</evidence>
<keyword evidence="1" id="KW-0812">Transmembrane</keyword>
<organism evidence="2 3">
    <name type="scientific">Aspergillus leporis</name>
    <dbReference type="NCBI Taxonomy" id="41062"/>
    <lineage>
        <taxon>Eukaryota</taxon>
        <taxon>Fungi</taxon>
        <taxon>Dikarya</taxon>
        <taxon>Ascomycota</taxon>
        <taxon>Pezizomycotina</taxon>
        <taxon>Eurotiomycetes</taxon>
        <taxon>Eurotiomycetidae</taxon>
        <taxon>Eurotiales</taxon>
        <taxon>Aspergillaceae</taxon>
        <taxon>Aspergillus</taxon>
        <taxon>Aspergillus subgen. Circumdati</taxon>
    </lineage>
</organism>
<sequence length="88" mass="9687">MPNVAFSSFSFDFHRPLLSNLRRSPLWLFLFMAGKYAGGLAVFASGCKVRPSEAIQNGLVSGEYIAAPGLHAYLHIPLWAARRVCDTC</sequence>